<comment type="similarity">
    <text evidence="2">Belongs to the CND3 (condensin subunit 3) family.</text>
</comment>
<dbReference type="SUPFAM" id="SSF48371">
    <property type="entry name" value="ARM repeat"/>
    <property type="match status" value="1"/>
</dbReference>
<dbReference type="GO" id="GO:0000796">
    <property type="term" value="C:condensin complex"/>
    <property type="evidence" value="ECO:0007669"/>
    <property type="project" value="InterPro"/>
</dbReference>
<reference evidence="10" key="1">
    <citation type="submission" date="2022-07" db="EMBL/GenBank/DDBJ databases">
        <title>Phylogenomic reconstructions and comparative analyses of Kickxellomycotina fungi.</title>
        <authorList>
            <person name="Reynolds N.K."/>
            <person name="Stajich J.E."/>
            <person name="Barry K."/>
            <person name="Grigoriev I.V."/>
            <person name="Crous P."/>
            <person name="Smith M.E."/>
        </authorList>
    </citation>
    <scope>NUCLEOTIDE SEQUENCE</scope>
    <source>
        <strain evidence="10">NBRC 32514</strain>
    </source>
</reference>
<dbReference type="GO" id="GO:0000793">
    <property type="term" value="C:condensed chromosome"/>
    <property type="evidence" value="ECO:0007669"/>
    <property type="project" value="TreeGrafter"/>
</dbReference>
<feature type="compositionally biased region" description="Acidic residues" evidence="8">
    <location>
        <begin position="886"/>
        <end position="916"/>
    </location>
</feature>
<evidence type="ECO:0000256" key="4">
    <source>
        <dbReference type="ARBA" id="ARBA00022618"/>
    </source>
</evidence>
<dbReference type="EMBL" id="JANBOJ010000341">
    <property type="protein sequence ID" value="KAJ1719784.1"/>
    <property type="molecule type" value="Genomic_DNA"/>
</dbReference>
<gene>
    <name evidence="10" type="primary">YCG1</name>
    <name evidence="10" type="ORF">LPJ53_005512</name>
</gene>
<evidence type="ECO:0000313" key="10">
    <source>
        <dbReference type="EMBL" id="KAJ1719784.1"/>
    </source>
</evidence>
<evidence type="ECO:0000256" key="5">
    <source>
        <dbReference type="ARBA" id="ARBA00022776"/>
    </source>
</evidence>
<sequence>MPSKSKAGPDTISSLRSVIPEIFDAAQRSATGHRKHAVALHSLQSKCHGFDVENLTGEAAFTQEFIRNLNKVLGIKKREPSADKIVKLVAIFVQVGHEIDTKAKAQRQKQKQKDGDADDVFADTGADNDDEDEEGDTVTSRFAESLIKYLLQGFQAKEKMTRVRCCQIVAMSVTNLGAIDEELYFELIRKLTERIRDKEASIRVHAAIALARLQSSDDGEPSEVNEALLDLMQNDPSAEVRRAVLLNIEKNASTLPFVLERARDVDATNRKCVFVKVMAAIDYRLLSIEDRERLLVAGINDRDSGVKRACVRMVGESWLTFAGQNLLELTAALDVVDSPAAGKVMQALFAAYTEIPENLSFDSDLWETLTPEVAFVIRATLEFFAERHDSDQLDRHMPDGMRLAQMLESMGAKLESETDDEVRADHEFVVHQLLLIARMSDFPDELGRRAMLTLMRKMLLVPEIPENNIEAVSDIIRKLSVSEQDFVRIMVEVISDVREPTPTEADGMPAERVRIESLLIGIKCLIIIKYLLQRCFDKLNDGSSIYALLTECIVPAVQSSETVLQEFGIECLALCCLLDRSLAVDNVVLFAQAVRQGAGELHAKGLAALLDLALMYGVADLAPALGAPDMLIKILRAELHSNDERTQATTAEGLARLLYAHRIAEPAPILEELLVLYYHPDTASNDALRQCLAYFFPAFSYMSNENQVLMQQVAVPTVCRLGGVLKQQAGDGQAGATQSQVAHQVVTWSDPRILDAISVMNGTTTTMTSSGLRVAARMNSYAQLGVDALKKTFSATPNTRKVLVQMLNKLSLDDSTPVIHTQQLFVLVRTLAQQELVTDMITRNAVVRFEATLLKLLDVESADDVNLEAWIEEPEMASVFEFVSSLDEDGPDDDEDNDEGEDERAESAGDDDDEDDSVRVASDSEISERQISEERVLSGLNLRSRLPASSAVPSRSPMKRARQERLEELTREIDELLESDDEDSDNNY</sequence>
<dbReference type="GO" id="GO:0051301">
    <property type="term" value="P:cell division"/>
    <property type="evidence" value="ECO:0007669"/>
    <property type="project" value="UniProtKB-KW"/>
</dbReference>
<dbReference type="Pfam" id="PF12719">
    <property type="entry name" value="Cnd3"/>
    <property type="match status" value="1"/>
</dbReference>
<accession>A0A9W8CNQ9</accession>
<feature type="region of interest" description="Disordered" evidence="8">
    <location>
        <begin position="885"/>
        <end position="963"/>
    </location>
</feature>
<dbReference type="OrthoDB" id="27187at2759"/>
<feature type="domain" description="Nuclear condensin complex subunit 3 C-terminal" evidence="9">
    <location>
        <begin position="523"/>
        <end position="812"/>
    </location>
</feature>
<feature type="compositionally biased region" description="Acidic residues" evidence="8">
    <location>
        <begin position="116"/>
        <end position="136"/>
    </location>
</feature>
<dbReference type="InterPro" id="IPR027165">
    <property type="entry name" value="CND3"/>
</dbReference>
<name>A0A9W8CNQ9_9FUNG</name>
<comment type="subcellular location">
    <subcellularLocation>
        <location evidence="1">Chromosome</location>
    </subcellularLocation>
</comment>
<keyword evidence="4" id="KW-0132">Cell division</keyword>
<evidence type="ECO:0000256" key="7">
    <source>
        <dbReference type="ARBA" id="ARBA00023306"/>
    </source>
</evidence>
<dbReference type="Proteomes" id="UP001149813">
    <property type="component" value="Unassembled WGS sequence"/>
</dbReference>
<keyword evidence="3" id="KW-0158">Chromosome</keyword>
<dbReference type="InterPro" id="IPR011989">
    <property type="entry name" value="ARM-like"/>
</dbReference>
<dbReference type="InterPro" id="IPR016024">
    <property type="entry name" value="ARM-type_fold"/>
</dbReference>
<dbReference type="AlphaFoldDB" id="A0A9W8CNQ9"/>
<keyword evidence="6" id="KW-0226">DNA condensation</keyword>
<dbReference type="InterPro" id="IPR025977">
    <property type="entry name" value="Cnd3_C"/>
</dbReference>
<feature type="region of interest" description="Disordered" evidence="8">
    <location>
        <begin position="104"/>
        <end position="137"/>
    </location>
</feature>
<keyword evidence="11" id="KW-1185">Reference proteome</keyword>
<evidence type="ECO:0000256" key="1">
    <source>
        <dbReference type="ARBA" id="ARBA00004286"/>
    </source>
</evidence>
<comment type="caution">
    <text evidence="10">The sequence shown here is derived from an EMBL/GenBank/DDBJ whole genome shotgun (WGS) entry which is preliminary data.</text>
</comment>
<proteinExistence type="inferred from homology"/>
<dbReference type="Gene3D" id="1.25.10.10">
    <property type="entry name" value="Leucine-rich Repeat Variant"/>
    <property type="match status" value="1"/>
</dbReference>
<keyword evidence="7" id="KW-0131">Cell cycle</keyword>
<keyword evidence="5" id="KW-0498">Mitosis</keyword>
<dbReference type="GO" id="GO:0007076">
    <property type="term" value="P:mitotic chromosome condensation"/>
    <property type="evidence" value="ECO:0007669"/>
    <property type="project" value="InterPro"/>
</dbReference>
<evidence type="ECO:0000313" key="11">
    <source>
        <dbReference type="Proteomes" id="UP001149813"/>
    </source>
</evidence>
<feature type="compositionally biased region" description="Basic and acidic residues" evidence="8">
    <location>
        <begin position="926"/>
        <end position="936"/>
    </location>
</feature>
<protein>
    <submittedName>
        <fullName evidence="10">Chromosome condensation complex Condensin, subunit G</fullName>
    </submittedName>
</protein>
<evidence type="ECO:0000256" key="8">
    <source>
        <dbReference type="SAM" id="MobiDB-lite"/>
    </source>
</evidence>
<dbReference type="PANTHER" id="PTHR14418">
    <property type="entry name" value="CONDENSIN COMPLEX SUBUNIT 3-RELATED"/>
    <property type="match status" value="1"/>
</dbReference>
<evidence type="ECO:0000256" key="6">
    <source>
        <dbReference type="ARBA" id="ARBA00023067"/>
    </source>
</evidence>
<evidence type="ECO:0000259" key="9">
    <source>
        <dbReference type="Pfam" id="PF12719"/>
    </source>
</evidence>
<organism evidence="10 11">
    <name type="scientific">Coemansia erecta</name>
    <dbReference type="NCBI Taxonomy" id="147472"/>
    <lineage>
        <taxon>Eukaryota</taxon>
        <taxon>Fungi</taxon>
        <taxon>Fungi incertae sedis</taxon>
        <taxon>Zoopagomycota</taxon>
        <taxon>Kickxellomycotina</taxon>
        <taxon>Kickxellomycetes</taxon>
        <taxon>Kickxellales</taxon>
        <taxon>Kickxellaceae</taxon>
        <taxon>Coemansia</taxon>
    </lineage>
</organism>
<dbReference type="PANTHER" id="PTHR14418:SF5">
    <property type="entry name" value="CONDENSIN COMPLEX SUBUNIT 3"/>
    <property type="match status" value="1"/>
</dbReference>
<evidence type="ECO:0000256" key="3">
    <source>
        <dbReference type="ARBA" id="ARBA00022454"/>
    </source>
</evidence>
<evidence type="ECO:0000256" key="2">
    <source>
        <dbReference type="ARBA" id="ARBA00006533"/>
    </source>
</evidence>